<organism evidence="2 3">
    <name type="scientific">Purpureocillium lilacinum</name>
    <name type="common">Paecilomyces lilacinus</name>
    <dbReference type="NCBI Taxonomy" id="33203"/>
    <lineage>
        <taxon>Eukaryota</taxon>
        <taxon>Fungi</taxon>
        <taxon>Dikarya</taxon>
        <taxon>Ascomycota</taxon>
        <taxon>Pezizomycotina</taxon>
        <taxon>Sordariomycetes</taxon>
        <taxon>Hypocreomycetidae</taxon>
        <taxon>Hypocreales</taxon>
        <taxon>Ophiocordycipitaceae</taxon>
        <taxon>Purpureocillium</taxon>
    </lineage>
</organism>
<dbReference type="AlphaFoldDB" id="A0A2U3E940"/>
<name>A0A2U3E940_PURLI</name>
<comment type="caution">
    <text evidence="2">The sequence shown here is derived from an EMBL/GenBank/DDBJ whole genome shotgun (WGS) entry which is preliminary data.</text>
</comment>
<reference evidence="2 3" key="1">
    <citation type="journal article" date="2016" name="Front. Microbiol.">
        <title>Genome and transcriptome sequences reveal the specific parasitism of the nematophagous Purpureocillium lilacinum 36-1.</title>
        <authorList>
            <person name="Xie J."/>
            <person name="Li S."/>
            <person name="Mo C."/>
            <person name="Xiao X."/>
            <person name="Peng D."/>
            <person name="Wang G."/>
            <person name="Xiao Y."/>
        </authorList>
    </citation>
    <scope>NUCLEOTIDE SEQUENCE [LARGE SCALE GENOMIC DNA]</scope>
    <source>
        <strain evidence="2 3">36-1</strain>
    </source>
</reference>
<proteinExistence type="predicted"/>
<evidence type="ECO:0000256" key="1">
    <source>
        <dbReference type="SAM" id="MobiDB-lite"/>
    </source>
</evidence>
<dbReference type="Proteomes" id="UP000245956">
    <property type="component" value="Unassembled WGS sequence"/>
</dbReference>
<evidence type="ECO:0000313" key="3">
    <source>
        <dbReference type="Proteomes" id="UP000245956"/>
    </source>
</evidence>
<dbReference type="EMBL" id="LCWV01000008">
    <property type="protein sequence ID" value="PWI71007.1"/>
    <property type="molecule type" value="Genomic_DNA"/>
</dbReference>
<sequence length="241" mass="25527">MGVGHHQPYHTGEKANNIADSEELHGRFKRAIKTASSTSSESLKQTSPTLWTNTTSLSRVAGHGLLEADVGRLGHAGSFPAVPSRPMPVAIAVASPSRRPTHQLGDACHPAGYPSSGSSWVMSRRLSIGRGSGLGRRGLPPGASGWALPRPKGTGCQGLNGATNPLGGTRYEGRRPVAPKFAQRRAPTAVLRMAQPVIGWKRPFQRASDSGRPGVRVPSIPERAEYLLPFGPDALTELDPD</sequence>
<accession>A0A2U3E940</accession>
<gene>
    <name evidence="2" type="ORF">PCL_12375</name>
</gene>
<evidence type="ECO:0000313" key="2">
    <source>
        <dbReference type="EMBL" id="PWI71007.1"/>
    </source>
</evidence>
<protein>
    <submittedName>
        <fullName evidence="2">Uncharacterized protein</fullName>
    </submittedName>
</protein>
<feature type="region of interest" description="Disordered" evidence="1">
    <location>
        <begin position="1"/>
        <end position="26"/>
    </location>
</feature>
<feature type="region of interest" description="Disordered" evidence="1">
    <location>
        <begin position="132"/>
        <end position="173"/>
    </location>
</feature>